<reference evidence="1" key="1">
    <citation type="journal article" date="2015" name="Nature">
        <title>Complex archaea that bridge the gap between prokaryotes and eukaryotes.</title>
        <authorList>
            <person name="Spang A."/>
            <person name="Saw J.H."/>
            <person name="Jorgensen S.L."/>
            <person name="Zaremba-Niedzwiedzka K."/>
            <person name="Martijn J."/>
            <person name="Lind A.E."/>
            <person name="van Eijk R."/>
            <person name="Schleper C."/>
            <person name="Guy L."/>
            <person name="Ettema T.J."/>
        </authorList>
    </citation>
    <scope>NUCLEOTIDE SEQUENCE</scope>
</reference>
<name>A0A0F8ZSZ3_9ZZZZ</name>
<protein>
    <submittedName>
        <fullName evidence="1">Uncharacterized protein</fullName>
    </submittedName>
</protein>
<accession>A0A0F8ZSZ3</accession>
<dbReference type="InterPro" id="IPR021734">
    <property type="entry name" value="DUF3303"/>
</dbReference>
<proteinExistence type="predicted"/>
<dbReference type="Pfam" id="PF11746">
    <property type="entry name" value="DUF3303"/>
    <property type="match status" value="1"/>
</dbReference>
<organism evidence="1">
    <name type="scientific">marine sediment metagenome</name>
    <dbReference type="NCBI Taxonomy" id="412755"/>
    <lineage>
        <taxon>unclassified sequences</taxon>
        <taxon>metagenomes</taxon>
        <taxon>ecological metagenomes</taxon>
    </lineage>
</organism>
<dbReference type="AlphaFoldDB" id="A0A0F8ZSZ3"/>
<gene>
    <name evidence="1" type="ORF">LCGC14_2657280</name>
</gene>
<dbReference type="EMBL" id="LAZR01046245">
    <property type="protein sequence ID" value="KKK96987.1"/>
    <property type="molecule type" value="Genomic_DNA"/>
</dbReference>
<comment type="caution">
    <text evidence="1">The sequence shown here is derived from an EMBL/GenBank/DDBJ whole genome shotgun (WGS) entry which is preliminary data.</text>
</comment>
<evidence type="ECO:0000313" key="1">
    <source>
        <dbReference type="EMBL" id="KKK96987.1"/>
    </source>
</evidence>
<sequence length="138" mass="14735">MRYLVKARMDVEAANALARAGKLGSTIQSILEDLKPEAAYFVADEGQRTAILVINMEDTSQIPAIAEPWFLAFNADIEATPAMVAEDLEKAGPLVWVGTLINPVVKLTDRGIEVASQLRAHKANGGQFAEFIPVGGAG</sequence>